<name>A0A2G1WD57_9BACT</name>
<reference evidence="5 6" key="1">
    <citation type="submission" date="2017-06" db="EMBL/GenBank/DDBJ databases">
        <title>Description of Rhodopirellula bahusiensis sp. nov.</title>
        <authorList>
            <person name="Kizina J."/>
            <person name="Harder J."/>
        </authorList>
    </citation>
    <scope>NUCLEOTIDE SEQUENCE [LARGE SCALE GENOMIC DNA]</scope>
    <source>
        <strain evidence="5 6">SWK21</strain>
    </source>
</reference>
<keyword evidence="4" id="KW-0012">Acyltransferase</keyword>
<dbReference type="PROSITE" id="PS00101">
    <property type="entry name" value="HEXAPEP_TRANSFERASES"/>
    <property type="match status" value="1"/>
</dbReference>
<dbReference type="SUPFAM" id="SSF51161">
    <property type="entry name" value="Trimeric LpxA-like enzymes"/>
    <property type="match status" value="1"/>
</dbReference>
<evidence type="ECO:0000313" key="6">
    <source>
        <dbReference type="Proteomes" id="UP000225740"/>
    </source>
</evidence>
<organism evidence="5 6">
    <name type="scientific">Rhodopirellula bahusiensis</name>
    <dbReference type="NCBI Taxonomy" id="2014065"/>
    <lineage>
        <taxon>Bacteria</taxon>
        <taxon>Pseudomonadati</taxon>
        <taxon>Planctomycetota</taxon>
        <taxon>Planctomycetia</taxon>
        <taxon>Pirellulales</taxon>
        <taxon>Pirellulaceae</taxon>
        <taxon>Rhodopirellula</taxon>
    </lineage>
</organism>
<evidence type="ECO:0000256" key="4">
    <source>
        <dbReference type="ARBA" id="ARBA00023315"/>
    </source>
</evidence>
<dbReference type="CDD" id="cd04647">
    <property type="entry name" value="LbH_MAT_like"/>
    <property type="match status" value="1"/>
</dbReference>
<dbReference type="AlphaFoldDB" id="A0A2G1WD57"/>
<dbReference type="PANTHER" id="PTHR23416">
    <property type="entry name" value="SIALIC ACID SYNTHASE-RELATED"/>
    <property type="match status" value="1"/>
</dbReference>
<proteinExistence type="inferred from homology"/>
<accession>A0A2G1WD57</accession>
<evidence type="ECO:0000256" key="1">
    <source>
        <dbReference type="ARBA" id="ARBA00007274"/>
    </source>
</evidence>
<dbReference type="InterPro" id="IPR051159">
    <property type="entry name" value="Hexapeptide_acetyltransf"/>
</dbReference>
<keyword evidence="6" id="KW-1185">Reference proteome</keyword>
<dbReference type="GO" id="GO:0005829">
    <property type="term" value="C:cytosol"/>
    <property type="evidence" value="ECO:0007669"/>
    <property type="project" value="TreeGrafter"/>
</dbReference>
<dbReference type="Proteomes" id="UP000225740">
    <property type="component" value="Unassembled WGS sequence"/>
</dbReference>
<dbReference type="GO" id="GO:0008374">
    <property type="term" value="F:O-acyltransferase activity"/>
    <property type="evidence" value="ECO:0007669"/>
    <property type="project" value="TreeGrafter"/>
</dbReference>
<dbReference type="InterPro" id="IPR018357">
    <property type="entry name" value="Hexapep_transf_CS"/>
</dbReference>
<evidence type="ECO:0000256" key="3">
    <source>
        <dbReference type="ARBA" id="ARBA00022737"/>
    </source>
</evidence>
<dbReference type="Pfam" id="PF00132">
    <property type="entry name" value="Hexapep"/>
    <property type="match status" value="1"/>
</dbReference>
<keyword evidence="3" id="KW-0677">Repeat</keyword>
<dbReference type="Gene3D" id="2.160.10.10">
    <property type="entry name" value="Hexapeptide repeat proteins"/>
    <property type="match status" value="1"/>
</dbReference>
<dbReference type="InterPro" id="IPR001451">
    <property type="entry name" value="Hexapep"/>
</dbReference>
<keyword evidence="2 5" id="KW-0808">Transferase</keyword>
<gene>
    <name evidence="5" type="ORF">CEE69_05215</name>
</gene>
<evidence type="ECO:0000313" key="5">
    <source>
        <dbReference type="EMBL" id="PHQ36740.1"/>
    </source>
</evidence>
<dbReference type="EMBL" id="NIZW01000002">
    <property type="protein sequence ID" value="PHQ36740.1"/>
    <property type="molecule type" value="Genomic_DNA"/>
</dbReference>
<protein>
    <submittedName>
        <fullName evidence="5">Acetyltransferase</fullName>
    </submittedName>
</protein>
<comment type="similarity">
    <text evidence="1">Belongs to the transferase hexapeptide repeat family.</text>
</comment>
<dbReference type="PANTHER" id="PTHR23416:SF23">
    <property type="entry name" value="ACETYLTRANSFERASE C18B11.09C-RELATED"/>
    <property type="match status" value="1"/>
</dbReference>
<evidence type="ECO:0000256" key="2">
    <source>
        <dbReference type="ARBA" id="ARBA00022679"/>
    </source>
</evidence>
<comment type="caution">
    <text evidence="5">The sequence shown here is derived from an EMBL/GenBank/DDBJ whole genome shotgun (WGS) entry which is preliminary data.</text>
</comment>
<dbReference type="InterPro" id="IPR011004">
    <property type="entry name" value="Trimer_LpxA-like_sf"/>
</dbReference>
<sequence length="179" mass="19153">MNLRVLAGSLAAFGYNHIVGKLPSRLVRSLYLQAYLRRRGQGTGIQMGCRFLNGRRVSFGDRNVINFGCLLDGRKFNITTGSDVSIGPEVAILTLGHDPQSPDFADRGGDVVIGNHVWIGYRATVLPGVTIGDGAVVAAGAVVSKDVDPYTIVAGVPAKPIGTRTKDLTYQLNYNPLLL</sequence>
<dbReference type="OrthoDB" id="9801697at2"/>